<gene>
    <name evidence="2" type="ORF">HHI36_016820</name>
</gene>
<dbReference type="AlphaFoldDB" id="A0ABD2NLK8"/>
<proteinExistence type="predicted"/>
<evidence type="ECO:0000256" key="1">
    <source>
        <dbReference type="SAM" id="MobiDB-lite"/>
    </source>
</evidence>
<organism evidence="2 3">
    <name type="scientific">Cryptolaemus montrouzieri</name>
    <dbReference type="NCBI Taxonomy" id="559131"/>
    <lineage>
        <taxon>Eukaryota</taxon>
        <taxon>Metazoa</taxon>
        <taxon>Ecdysozoa</taxon>
        <taxon>Arthropoda</taxon>
        <taxon>Hexapoda</taxon>
        <taxon>Insecta</taxon>
        <taxon>Pterygota</taxon>
        <taxon>Neoptera</taxon>
        <taxon>Endopterygota</taxon>
        <taxon>Coleoptera</taxon>
        <taxon>Polyphaga</taxon>
        <taxon>Cucujiformia</taxon>
        <taxon>Coccinelloidea</taxon>
        <taxon>Coccinellidae</taxon>
        <taxon>Scymninae</taxon>
        <taxon>Scymnini</taxon>
        <taxon>Cryptolaemus</taxon>
    </lineage>
</organism>
<reference evidence="2 3" key="1">
    <citation type="journal article" date="2021" name="BMC Biol.">
        <title>Horizontally acquired antibacterial genes associated with adaptive radiation of ladybird beetles.</title>
        <authorList>
            <person name="Li H.S."/>
            <person name="Tang X.F."/>
            <person name="Huang Y.H."/>
            <person name="Xu Z.Y."/>
            <person name="Chen M.L."/>
            <person name="Du X.Y."/>
            <person name="Qiu B.Y."/>
            <person name="Chen P.T."/>
            <person name="Zhang W."/>
            <person name="Slipinski A."/>
            <person name="Escalona H.E."/>
            <person name="Waterhouse R.M."/>
            <person name="Zwick A."/>
            <person name="Pang H."/>
        </authorList>
    </citation>
    <scope>NUCLEOTIDE SEQUENCE [LARGE SCALE GENOMIC DNA]</scope>
    <source>
        <strain evidence="2">SYSU2018</strain>
    </source>
</reference>
<comment type="caution">
    <text evidence="2">The sequence shown here is derived from an EMBL/GenBank/DDBJ whole genome shotgun (WGS) entry which is preliminary data.</text>
</comment>
<evidence type="ECO:0000313" key="2">
    <source>
        <dbReference type="EMBL" id="KAL3279312.1"/>
    </source>
</evidence>
<feature type="compositionally biased region" description="Basic and acidic residues" evidence="1">
    <location>
        <begin position="54"/>
        <end position="75"/>
    </location>
</feature>
<evidence type="ECO:0000313" key="3">
    <source>
        <dbReference type="Proteomes" id="UP001516400"/>
    </source>
</evidence>
<accession>A0ABD2NLK8</accession>
<protein>
    <recommendedName>
        <fullName evidence="4">Transposase</fullName>
    </recommendedName>
</protein>
<name>A0ABD2NLK8_9CUCU</name>
<evidence type="ECO:0008006" key="4">
    <source>
        <dbReference type="Google" id="ProtNLM"/>
    </source>
</evidence>
<feature type="compositionally biased region" description="Basic residues" evidence="1">
    <location>
        <begin position="77"/>
        <end position="86"/>
    </location>
</feature>
<dbReference type="EMBL" id="JABFTP020000124">
    <property type="protein sequence ID" value="KAL3279312.1"/>
    <property type="molecule type" value="Genomic_DNA"/>
</dbReference>
<sequence>MSYFQLLYAVLEENGLFDKPGSIYNMDETGLQLNNKLRGRSIAAILTSLENMEKENSLRENNLRKSKSTSKEGSKLKCTKKLKTPKPRSDVEEGEVFYEEDSDIVADEVDENGWSGCLEDYNSTT</sequence>
<dbReference type="Proteomes" id="UP001516400">
    <property type="component" value="Unassembled WGS sequence"/>
</dbReference>
<feature type="region of interest" description="Disordered" evidence="1">
    <location>
        <begin position="54"/>
        <end position="96"/>
    </location>
</feature>
<keyword evidence="3" id="KW-1185">Reference proteome</keyword>